<evidence type="ECO:0000256" key="4">
    <source>
        <dbReference type="ARBA" id="ARBA00022490"/>
    </source>
</evidence>
<evidence type="ECO:0000256" key="2">
    <source>
        <dbReference type="ARBA" id="ARBA00004613"/>
    </source>
</evidence>
<dbReference type="Ensembl" id="ENSGACT00000068710.1">
    <property type="protein sequence ID" value="ENSGACP00000028360.1"/>
    <property type="gene ID" value="ENSGACG00000008873.2"/>
</dbReference>
<reference evidence="9 10" key="1">
    <citation type="journal article" date="2021" name="G3 (Bethesda)">
        <title>Improved contiguity of the threespine stickleback genome using long-read sequencing.</title>
        <authorList>
            <person name="Nath S."/>
            <person name="Shaw D.E."/>
            <person name="White M.A."/>
        </authorList>
    </citation>
    <scope>NUCLEOTIDE SEQUENCE [LARGE SCALE GENOMIC DNA]</scope>
    <source>
        <strain evidence="9 10">Lake Benthic</strain>
    </source>
</reference>
<comment type="subcellular location">
    <subcellularLocation>
        <location evidence="1">Cytoplasm</location>
    </subcellularLocation>
    <subcellularLocation>
        <location evidence="2">Secreted</location>
    </subcellularLocation>
</comment>
<dbReference type="RefSeq" id="XP_040031981.1">
    <property type="nucleotide sequence ID" value="XM_040176047.1"/>
</dbReference>
<dbReference type="PRINTS" id="PR01573">
    <property type="entry name" value="SUPERTUBBY"/>
</dbReference>
<evidence type="ECO:0000256" key="6">
    <source>
        <dbReference type="RuleBase" id="RU361125"/>
    </source>
</evidence>
<dbReference type="Gene3D" id="3.20.90.10">
    <property type="entry name" value="Tubby Protein, Chain A"/>
    <property type="match status" value="1"/>
</dbReference>
<sequence length="560" mass="64165">MEDPDMRQQKLDNQRTLLMKKQQKKRADSQMVVANRDARQRKHKSVRSDETPLLINQSLSNASLSDQVEHAHDNPLDEITLGEFDTTTSVTCDEVPSENHVTPKEMNWEIDEEAEGKREAEAQTEGKRTKKKDVKKDKAMPMEQDDEKDKEKEKKNKKKDKMKESEDQQKTNKSAKQERKKNHLQEVSSQDFQLPAARETETESGTEMTSPKRNKCAESSNEEEAQAALPRSPQKKKTLNTSRCQISEEKKNEETRVKEKTGKRTKKAERATPSLASLNSNYRESSSSSDCESNERSASPMSVEDLEKFSLRPAPRDVTIECRVTRDRRGMEKGIYPTYYLHMEKEDGKRVFLMAGRKRKKCKTSNYLISTDPTNLSRDTNCYIGKLRSNVLGTKFTVYDEGENPEKKPFVKECESVRQELAAICYETNVLGFKGPRKMTVIIPGMLENDERVSIRPQSEAETLLARHANNNTDKLVTLLNKSPSWNEHTQSYVLNFHGRVTQASVKNFQIIHPDNEDYIVMQFGRVAEDVFSMDYRFPMCALQAFAIALSSFDGKLACE</sequence>
<dbReference type="InterPro" id="IPR000007">
    <property type="entry name" value="Tubby_C"/>
</dbReference>
<reference evidence="9" key="2">
    <citation type="submission" date="2025-08" db="UniProtKB">
        <authorList>
            <consortium name="Ensembl"/>
        </authorList>
    </citation>
    <scope>IDENTIFICATION</scope>
</reference>
<organism evidence="9 10">
    <name type="scientific">Gasterosteus aculeatus aculeatus</name>
    <name type="common">three-spined stickleback</name>
    <dbReference type="NCBI Taxonomy" id="481459"/>
    <lineage>
        <taxon>Eukaryota</taxon>
        <taxon>Metazoa</taxon>
        <taxon>Chordata</taxon>
        <taxon>Craniata</taxon>
        <taxon>Vertebrata</taxon>
        <taxon>Euteleostomi</taxon>
        <taxon>Actinopterygii</taxon>
        <taxon>Neopterygii</taxon>
        <taxon>Teleostei</taxon>
        <taxon>Neoteleostei</taxon>
        <taxon>Acanthomorphata</taxon>
        <taxon>Eupercaria</taxon>
        <taxon>Perciformes</taxon>
        <taxon>Cottioidei</taxon>
        <taxon>Gasterosteales</taxon>
        <taxon>Gasterosteidae</taxon>
        <taxon>Gasterosteus</taxon>
    </lineage>
</organism>
<dbReference type="PROSITE" id="PS01200">
    <property type="entry name" value="TUB_1"/>
    <property type="match status" value="1"/>
</dbReference>
<evidence type="ECO:0000256" key="3">
    <source>
        <dbReference type="ARBA" id="ARBA00007129"/>
    </source>
</evidence>
<protein>
    <recommendedName>
        <fullName evidence="6">Tubby-like protein</fullName>
    </recommendedName>
</protein>
<dbReference type="Proteomes" id="UP000007635">
    <property type="component" value="Chromosome V"/>
</dbReference>
<evidence type="ECO:0000313" key="9">
    <source>
        <dbReference type="Ensembl" id="ENSGACP00000028360.1"/>
    </source>
</evidence>
<evidence type="ECO:0000259" key="8">
    <source>
        <dbReference type="Pfam" id="PF01167"/>
    </source>
</evidence>
<dbReference type="PRINTS" id="PR01574">
    <property type="entry name" value="TUBBYPROTEIN"/>
</dbReference>
<dbReference type="KEGG" id="gat:120819042"/>
<proteinExistence type="inferred from homology"/>
<dbReference type="InterPro" id="IPR018066">
    <property type="entry name" value="Tubby_C_CS"/>
</dbReference>
<dbReference type="PANTHER" id="PTHR16517">
    <property type="entry name" value="TUBBY-RELATED"/>
    <property type="match status" value="1"/>
</dbReference>
<evidence type="ECO:0000256" key="7">
    <source>
        <dbReference type="SAM" id="MobiDB-lite"/>
    </source>
</evidence>
<feature type="compositionally biased region" description="Basic and acidic residues" evidence="7">
    <location>
        <begin position="246"/>
        <end position="262"/>
    </location>
</feature>
<dbReference type="FunFam" id="3.20.90.10:FF:000001">
    <property type="entry name" value="Tubby-like protein"/>
    <property type="match status" value="1"/>
</dbReference>
<evidence type="ECO:0000256" key="1">
    <source>
        <dbReference type="ARBA" id="ARBA00004496"/>
    </source>
</evidence>
<dbReference type="PANTHER" id="PTHR16517:SF111">
    <property type="entry name" value="SI:DKEY-220F10.4"/>
    <property type="match status" value="1"/>
</dbReference>
<feature type="compositionally biased region" description="Polar residues" evidence="7">
    <location>
        <begin position="54"/>
        <end position="66"/>
    </location>
</feature>
<feature type="compositionally biased region" description="Basic and acidic residues" evidence="7">
    <location>
        <begin position="115"/>
        <end position="127"/>
    </location>
</feature>
<reference evidence="9" key="3">
    <citation type="submission" date="2025-09" db="UniProtKB">
        <authorList>
            <consortium name="Ensembl"/>
        </authorList>
    </citation>
    <scope>IDENTIFICATION</scope>
</reference>
<dbReference type="GO" id="GO:0005737">
    <property type="term" value="C:cytoplasm"/>
    <property type="evidence" value="ECO:0007669"/>
    <property type="project" value="UniProtKB-SubCell"/>
</dbReference>
<feature type="compositionally biased region" description="Low complexity" evidence="7">
    <location>
        <begin position="277"/>
        <end position="299"/>
    </location>
</feature>
<comment type="similarity">
    <text evidence="3 6">Belongs to the TUB family.</text>
</comment>
<evidence type="ECO:0000256" key="5">
    <source>
        <dbReference type="ARBA" id="ARBA00022525"/>
    </source>
</evidence>
<keyword evidence="4" id="KW-0963">Cytoplasm</keyword>
<feature type="domain" description="Tubby C-terminal" evidence="8">
    <location>
        <begin position="312"/>
        <end position="554"/>
    </location>
</feature>
<accession>A0AAQ4NP18</accession>
<feature type="region of interest" description="Disordered" evidence="7">
    <location>
        <begin position="20"/>
        <end position="308"/>
    </location>
</feature>
<feature type="compositionally biased region" description="Basic and acidic residues" evidence="7">
    <location>
        <begin position="161"/>
        <end position="170"/>
    </location>
</feature>
<dbReference type="GO" id="GO:0005929">
    <property type="term" value="C:cilium"/>
    <property type="evidence" value="ECO:0007669"/>
    <property type="project" value="TreeGrafter"/>
</dbReference>
<dbReference type="Pfam" id="PF01167">
    <property type="entry name" value="Tub"/>
    <property type="match status" value="1"/>
</dbReference>
<evidence type="ECO:0000313" key="10">
    <source>
        <dbReference type="Proteomes" id="UP000007635"/>
    </source>
</evidence>
<dbReference type="GeneID" id="120819042"/>
<dbReference type="GO" id="GO:0005576">
    <property type="term" value="C:extracellular region"/>
    <property type="evidence" value="ECO:0007669"/>
    <property type="project" value="UniProtKB-SubCell"/>
</dbReference>
<name>A0AAQ4NP18_GASAC</name>
<dbReference type="InterPro" id="IPR025659">
    <property type="entry name" value="Tubby-like_C"/>
</dbReference>
<dbReference type="GeneTree" id="ENSGT00940000166841"/>
<dbReference type="SUPFAM" id="SSF54518">
    <property type="entry name" value="Tubby C-terminal domain-like"/>
    <property type="match status" value="1"/>
</dbReference>
<keyword evidence="10" id="KW-1185">Reference proteome</keyword>
<dbReference type="InterPro" id="IPR005398">
    <property type="entry name" value="Tubby_N"/>
</dbReference>
<keyword evidence="5" id="KW-0964">Secreted</keyword>
<dbReference type="GO" id="GO:0061512">
    <property type="term" value="P:protein localization to cilium"/>
    <property type="evidence" value="ECO:0007669"/>
    <property type="project" value="TreeGrafter"/>
</dbReference>
<dbReference type="AlphaFoldDB" id="A0AAQ4NP18"/>
<dbReference type="PROSITE" id="PS01201">
    <property type="entry name" value="TUB_2"/>
    <property type="match status" value="1"/>
</dbReference>